<keyword evidence="3" id="KW-1185">Reference proteome</keyword>
<proteinExistence type="predicted"/>
<feature type="compositionally biased region" description="Basic and acidic residues" evidence="1">
    <location>
        <begin position="193"/>
        <end position="206"/>
    </location>
</feature>
<dbReference type="InterPro" id="IPR010985">
    <property type="entry name" value="Ribbon_hlx_hlx"/>
</dbReference>
<evidence type="ECO:0008006" key="4">
    <source>
        <dbReference type="Google" id="ProtNLM"/>
    </source>
</evidence>
<feature type="region of interest" description="Disordered" evidence="1">
    <location>
        <begin position="81"/>
        <end position="108"/>
    </location>
</feature>
<feature type="region of interest" description="Disordered" evidence="1">
    <location>
        <begin position="151"/>
        <end position="220"/>
    </location>
</feature>
<name>A0ABS2RKA9_9ACTN</name>
<gene>
    <name evidence="2" type="ORF">JOE57_001522</name>
</gene>
<dbReference type="RefSeq" id="WP_204917124.1">
    <property type="nucleotide sequence ID" value="NZ_BAAAQP010000002.1"/>
</dbReference>
<accession>A0ABS2RKA9</accession>
<comment type="caution">
    <text evidence="2">The sequence shown here is derived from an EMBL/GenBank/DDBJ whole genome shotgun (WGS) entry which is preliminary data.</text>
</comment>
<dbReference type="Proteomes" id="UP000704762">
    <property type="component" value="Unassembled WGS sequence"/>
</dbReference>
<organism evidence="2 3">
    <name type="scientific">Microlunatus panaciterrae</name>
    <dbReference type="NCBI Taxonomy" id="400768"/>
    <lineage>
        <taxon>Bacteria</taxon>
        <taxon>Bacillati</taxon>
        <taxon>Actinomycetota</taxon>
        <taxon>Actinomycetes</taxon>
        <taxon>Propionibacteriales</taxon>
        <taxon>Propionibacteriaceae</taxon>
        <taxon>Microlunatus</taxon>
    </lineage>
</organism>
<sequence>MDLSPYVESVREGVANAAALADEHSQQVALKLGAALESSTRLALIQALSDAAGDISAELAPASVDLRMSGGNPQFVVSVPETSGEPTLLLPQPEEQTASEPDADLDDEPVARISLRLPSSVKNRVDEAASADGISTNAWLMRAVMDALGDRRRGEWPQPPQPPMPPLGVFGPNGPFGPHGPFGPNGLFGEPGDGGRNRRGPGDRGHRGNGPRGNVQGWVR</sequence>
<evidence type="ECO:0000313" key="3">
    <source>
        <dbReference type="Proteomes" id="UP000704762"/>
    </source>
</evidence>
<dbReference type="EMBL" id="JAFBCF010000001">
    <property type="protein sequence ID" value="MBM7798601.1"/>
    <property type="molecule type" value="Genomic_DNA"/>
</dbReference>
<protein>
    <recommendedName>
        <fullName evidence="4">HicB family protein</fullName>
    </recommendedName>
</protein>
<evidence type="ECO:0000313" key="2">
    <source>
        <dbReference type="EMBL" id="MBM7798601.1"/>
    </source>
</evidence>
<reference evidence="2 3" key="1">
    <citation type="submission" date="2021-01" db="EMBL/GenBank/DDBJ databases">
        <title>Sequencing the genomes of 1000 actinobacteria strains.</title>
        <authorList>
            <person name="Klenk H.-P."/>
        </authorList>
    </citation>
    <scope>NUCLEOTIDE SEQUENCE [LARGE SCALE GENOMIC DNA]</scope>
    <source>
        <strain evidence="2 3">DSM 18662</strain>
    </source>
</reference>
<dbReference type="SUPFAM" id="SSF47598">
    <property type="entry name" value="Ribbon-helix-helix"/>
    <property type="match status" value="1"/>
</dbReference>
<evidence type="ECO:0000256" key="1">
    <source>
        <dbReference type="SAM" id="MobiDB-lite"/>
    </source>
</evidence>
<feature type="compositionally biased region" description="Pro residues" evidence="1">
    <location>
        <begin position="157"/>
        <end position="166"/>
    </location>
</feature>